<dbReference type="PANTHER" id="PTHR33755">
    <property type="entry name" value="TOXIN PARE1-RELATED"/>
    <property type="match status" value="1"/>
</dbReference>
<evidence type="ECO:0000256" key="1">
    <source>
        <dbReference type="ARBA" id="ARBA00006226"/>
    </source>
</evidence>
<proteinExistence type="inferred from homology"/>
<dbReference type="EMBL" id="CP050898">
    <property type="protein sequence ID" value="QIX23083.1"/>
    <property type="molecule type" value="Genomic_DNA"/>
</dbReference>
<dbReference type="Gene3D" id="3.30.2310.20">
    <property type="entry name" value="RelE-like"/>
    <property type="match status" value="1"/>
</dbReference>
<keyword evidence="2" id="KW-1277">Toxin-antitoxin system</keyword>
<dbReference type="PANTHER" id="PTHR33755:SF6">
    <property type="entry name" value="PLASMID STABILIZATION SYSTEM PROTEIN"/>
    <property type="match status" value="1"/>
</dbReference>
<dbReference type="RefSeq" id="WP_034495818.1">
    <property type="nucleotide sequence ID" value="NZ_DALYWF010000186.1"/>
</dbReference>
<dbReference type="InterPro" id="IPR007712">
    <property type="entry name" value="RelE/ParE_toxin"/>
</dbReference>
<evidence type="ECO:0000313" key="4">
    <source>
        <dbReference type="Proteomes" id="UP000500870"/>
    </source>
</evidence>
<dbReference type="Proteomes" id="UP000500870">
    <property type="component" value="Chromosome 1"/>
</dbReference>
<evidence type="ECO:0000256" key="2">
    <source>
        <dbReference type="ARBA" id="ARBA00022649"/>
    </source>
</evidence>
<gene>
    <name evidence="3" type="ORF">FOB41_17905</name>
</gene>
<dbReference type="Pfam" id="PF05016">
    <property type="entry name" value="ParE_toxin"/>
    <property type="match status" value="1"/>
</dbReference>
<evidence type="ECO:0000313" key="3">
    <source>
        <dbReference type="EMBL" id="QIX23083.1"/>
    </source>
</evidence>
<accession>A0A6H0ZS76</accession>
<reference evidence="3 4" key="1">
    <citation type="submission" date="2020-04" db="EMBL/GenBank/DDBJ databases">
        <title>FDA dAtabase for Regulatory Grade micrObial Sequences (FDA-ARGOS): Supporting development and validation of Infectious Disease Dx tests.</title>
        <authorList>
            <person name="Sciortino C."/>
            <person name="Tallon L."/>
            <person name="Sadzewicz L."/>
            <person name="Vavikolanu K."/>
            <person name="Mehta A."/>
            <person name="Aluvathingal J."/>
            <person name="Nadendla S."/>
            <person name="Nandy P."/>
            <person name="Geyer C."/>
            <person name="Yan Y."/>
            <person name="Sichtig H."/>
        </authorList>
    </citation>
    <scope>NUCLEOTIDE SEQUENCE [LARGE SCALE GENOMIC DNA]</scope>
    <source>
        <strain evidence="3 4">FDAARGOS_633</strain>
    </source>
</reference>
<name>A0A6H0ZS76_9HYPH</name>
<organism evidence="3 4">
    <name type="scientific">Agrobacterium pusense</name>
    <dbReference type="NCBI Taxonomy" id="648995"/>
    <lineage>
        <taxon>Bacteria</taxon>
        <taxon>Pseudomonadati</taxon>
        <taxon>Pseudomonadota</taxon>
        <taxon>Alphaproteobacteria</taxon>
        <taxon>Hyphomicrobiales</taxon>
        <taxon>Rhizobiaceae</taxon>
        <taxon>Rhizobium/Agrobacterium group</taxon>
        <taxon>Agrobacterium</taxon>
    </lineage>
</organism>
<dbReference type="InterPro" id="IPR051803">
    <property type="entry name" value="TA_system_RelE-like_toxin"/>
</dbReference>
<sequence>MWTTRARQDVAEDHAYIAVENPAAADRLALEIFDKVESLAALGLSGVSRSSYGTGLRSIAYRDRVIFFRVNENELTVLRVLHGHQDISADHFKQEEN</sequence>
<protein>
    <submittedName>
        <fullName evidence="3">Type II toxin-antitoxin system RelE/ParE family toxin</fullName>
    </submittedName>
</protein>
<dbReference type="InterPro" id="IPR035093">
    <property type="entry name" value="RelE/ParE_toxin_dom_sf"/>
</dbReference>
<comment type="similarity">
    <text evidence="1">Belongs to the RelE toxin family.</text>
</comment>
<dbReference type="AlphaFoldDB" id="A0A6H0ZS76"/>